<evidence type="ECO:0000313" key="2">
    <source>
        <dbReference type="EMBL" id="EFZ36181.1"/>
    </source>
</evidence>
<keyword evidence="1" id="KW-0472">Membrane</keyword>
<proteinExistence type="predicted"/>
<feature type="transmembrane region" description="Helical" evidence="1">
    <location>
        <begin position="287"/>
        <end position="309"/>
    </location>
</feature>
<evidence type="ECO:0000313" key="3">
    <source>
        <dbReference type="Proteomes" id="UP000005580"/>
    </source>
</evidence>
<comment type="caution">
    <text evidence="2">The sequence shown here is derived from an EMBL/GenBank/DDBJ whole genome shotgun (WGS) entry which is preliminary data.</text>
</comment>
<organism evidence="2 3">
    <name type="scientific">Hoylesella oralis ATCC 33269</name>
    <dbReference type="NCBI Taxonomy" id="873533"/>
    <lineage>
        <taxon>Bacteria</taxon>
        <taxon>Pseudomonadati</taxon>
        <taxon>Bacteroidota</taxon>
        <taxon>Bacteroidia</taxon>
        <taxon>Bacteroidales</taxon>
        <taxon>Prevotellaceae</taxon>
        <taxon>Hoylesella</taxon>
    </lineage>
</organism>
<dbReference type="InterPro" id="IPR029044">
    <property type="entry name" value="Nucleotide-diphossugar_trans"/>
</dbReference>
<accession>E7RSI0</accession>
<keyword evidence="1" id="KW-0812">Transmembrane</keyword>
<gene>
    <name evidence="2" type="ORF">HMPREF0663_12248</name>
</gene>
<dbReference type="Proteomes" id="UP000005580">
    <property type="component" value="Unassembled WGS sequence"/>
</dbReference>
<feature type="transmembrane region" description="Helical" evidence="1">
    <location>
        <begin position="6"/>
        <end position="28"/>
    </location>
</feature>
<name>E7RSI0_9BACT</name>
<dbReference type="HOGENOM" id="CLU_055604_0_1_10"/>
<dbReference type="AlphaFoldDB" id="E7RSI0"/>
<dbReference type="RefSeq" id="WP_004370472.1">
    <property type="nucleotide sequence ID" value="NZ_GL833119.1"/>
</dbReference>
<dbReference type="SUPFAM" id="SSF53448">
    <property type="entry name" value="Nucleotide-diphospho-sugar transferases"/>
    <property type="match status" value="1"/>
</dbReference>
<dbReference type="eggNOG" id="COG1215">
    <property type="taxonomic scope" value="Bacteria"/>
</dbReference>
<sequence length="384" mass="44007">MIFSETTLVVCGLLFLFAGLTPLLNPFFRKIDFGNKTTPKEKEPIAAPPPLSVIITVHGNADDLSKHLPLFLSQDYPADFQVIIVMEKGDVETENVIKRFADNTHLYVTFIPAGSRYMSRKKLAVTVGVKASKYEWNILTDAFCSPQSDKWLYSMAENFASSTNLVIGYSNYSSDSNAFQRFERLHTSYYLMRQALKGTAYRTNGTNLAFKKSEFISGGGYRGNLHAIRGEYDFLVNKFAHKRQTAIELRPQSWIKDTSPTHEAWINKHLFYLNSRKYLRRSRRIRALFNIDMSAMLVNYMFIVVAIVYSLIQEDWIICSVAGLSLFITFILRIHIAGKALSKFGEKISPFKIIPFEFGIIVYNIAHLLKYKKADKYDFTTHKL</sequence>
<evidence type="ECO:0008006" key="4">
    <source>
        <dbReference type="Google" id="ProtNLM"/>
    </source>
</evidence>
<dbReference type="EMBL" id="AEPE02000006">
    <property type="protein sequence ID" value="EFZ36181.1"/>
    <property type="molecule type" value="Genomic_DNA"/>
</dbReference>
<dbReference type="STRING" id="28134.SAMN05444288_2156"/>
<protein>
    <recommendedName>
        <fullName evidence="4">Glycosyltransferase 2-like domain-containing protein</fullName>
    </recommendedName>
</protein>
<keyword evidence="3" id="KW-1185">Reference proteome</keyword>
<keyword evidence="1" id="KW-1133">Transmembrane helix</keyword>
<evidence type="ECO:0000256" key="1">
    <source>
        <dbReference type="SAM" id="Phobius"/>
    </source>
</evidence>
<feature type="transmembrane region" description="Helical" evidence="1">
    <location>
        <begin position="315"/>
        <end position="334"/>
    </location>
</feature>
<dbReference type="Gene3D" id="3.90.550.10">
    <property type="entry name" value="Spore Coat Polysaccharide Biosynthesis Protein SpsA, Chain A"/>
    <property type="match status" value="1"/>
</dbReference>
<reference evidence="2" key="1">
    <citation type="submission" date="2011-01" db="EMBL/GenBank/DDBJ databases">
        <authorList>
            <person name="Muzny D."/>
            <person name="Qin X."/>
            <person name="Buhay C."/>
            <person name="Dugan-Rocha S."/>
            <person name="Ding Y."/>
            <person name="Chen G."/>
            <person name="Hawes A."/>
            <person name="Holder M."/>
            <person name="Jhangiani S."/>
            <person name="Johnson A."/>
            <person name="Khan Z."/>
            <person name="Li Z."/>
            <person name="Liu W."/>
            <person name="Liu X."/>
            <person name="Perez L."/>
            <person name="Shen H."/>
            <person name="Wang Q."/>
            <person name="Watt J."/>
            <person name="Xi L."/>
            <person name="Xin Y."/>
            <person name="Zhou J."/>
            <person name="Deng J."/>
            <person name="Jiang H."/>
            <person name="Liu Y."/>
            <person name="Qu J."/>
            <person name="Song X.-Z."/>
            <person name="Zhang L."/>
            <person name="Villasana D."/>
            <person name="Johnson A."/>
            <person name="Liu J."/>
            <person name="Liyanage D."/>
            <person name="Lorensuhewa L."/>
            <person name="Robinson T."/>
            <person name="Song A."/>
            <person name="Song B.-B."/>
            <person name="Dinh H."/>
            <person name="Thornton R."/>
            <person name="Coyle M."/>
            <person name="Francisco L."/>
            <person name="Jackson L."/>
            <person name="Javaid M."/>
            <person name="Korchina V."/>
            <person name="Kovar C."/>
            <person name="Mata R."/>
            <person name="Mathew T."/>
            <person name="Ngo R."/>
            <person name="Nguyen L."/>
            <person name="Nguyen N."/>
            <person name="Okwuonu G."/>
            <person name="Ongeri F."/>
            <person name="Pham C."/>
            <person name="Simmons D."/>
            <person name="Wilczek-Boney K."/>
            <person name="Hale W."/>
            <person name="Jakkamsetti A."/>
            <person name="Pham P."/>
            <person name="Ruth R."/>
            <person name="San Lucas F."/>
            <person name="Warren J."/>
            <person name="Zhang J."/>
            <person name="Zhao Z."/>
            <person name="Zhou C."/>
            <person name="Zhu D."/>
            <person name="Lee S."/>
            <person name="Bess C."/>
            <person name="Blankenburg K."/>
            <person name="Forbes L."/>
            <person name="Fu Q."/>
            <person name="Gubbala S."/>
            <person name="Hirani K."/>
            <person name="Jayaseelan J.C."/>
            <person name="Lara F."/>
            <person name="Munidasa M."/>
            <person name="Palculict T."/>
            <person name="Patil S."/>
            <person name="Pu L.-L."/>
            <person name="Saada N."/>
            <person name="Tang L."/>
            <person name="Weissenberger G."/>
            <person name="Zhu Y."/>
            <person name="Hemphill L."/>
            <person name="Shang Y."/>
            <person name="Youmans B."/>
            <person name="Ayvaz T."/>
            <person name="Ross M."/>
            <person name="Santibanez J."/>
            <person name="Aqrawi P."/>
            <person name="Gross S."/>
            <person name="Joshi V."/>
            <person name="Fowler G."/>
            <person name="Nazareth L."/>
            <person name="Reid J."/>
            <person name="Worley K."/>
            <person name="Petrosino J."/>
            <person name="Highlander S."/>
            <person name="Gibbs R."/>
        </authorList>
    </citation>
    <scope>NUCLEOTIDE SEQUENCE [LARGE SCALE GENOMIC DNA]</scope>
    <source>
        <strain evidence="2">ATCC 33269</strain>
    </source>
</reference>